<reference evidence="15 16" key="1">
    <citation type="submission" date="2018-03" db="EMBL/GenBank/DDBJ databases">
        <title>Draft genome sequence of the first documented clinical Siccibacter turicensis isolate in Austria.</title>
        <authorList>
            <person name="Lepuschitz S."/>
            <person name="Pekard-Amenitsch S."/>
            <person name="Haunold R."/>
            <person name="Schill S."/>
            <person name="Mach R."/>
            <person name="Allerberger F."/>
            <person name="Ruppitsch W."/>
            <person name="Forsythe S.J."/>
        </authorList>
    </citation>
    <scope>NUCLEOTIDE SEQUENCE [LARGE SCALE GENOMIC DNA]</scope>
    <source>
        <strain evidence="15 16">6100069499-17</strain>
    </source>
</reference>
<dbReference type="FunFam" id="3.40.50.720:FF:000162">
    <property type="entry name" value="2-dehydropantoate 2-reductase"/>
    <property type="match status" value="1"/>
</dbReference>
<dbReference type="OrthoDB" id="6530772at2"/>
<dbReference type="InterPro" id="IPR013752">
    <property type="entry name" value="KPA_reductase"/>
</dbReference>
<dbReference type="UniPathway" id="UPA00028">
    <property type="reaction ID" value="UER00004"/>
</dbReference>
<keyword evidence="7 12" id="KW-0566">Pantothenate biosynthesis</keyword>
<evidence type="ECO:0000256" key="6">
    <source>
        <dbReference type="ARBA" id="ARBA00022490"/>
    </source>
</evidence>
<dbReference type="Gene3D" id="3.40.50.720">
    <property type="entry name" value="NAD(P)-binding Rossmann-like Domain"/>
    <property type="match status" value="1"/>
</dbReference>
<evidence type="ECO:0000256" key="9">
    <source>
        <dbReference type="ARBA" id="ARBA00023002"/>
    </source>
</evidence>
<dbReference type="EC" id="1.1.1.169" evidence="4 12"/>
<evidence type="ECO:0000256" key="7">
    <source>
        <dbReference type="ARBA" id="ARBA00022655"/>
    </source>
</evidence>
<dbReference type="InterPro" id="IPR008927">
    <property type="entry name" value="6-PGluconate_DH-like_C_sf"/>
</dbReference>
<dbReference type="STRING" id="1388748.GCA_000463155_01800"/>
<dbReference type="PANTHER" id="PTHR43765:SF2">
    <property type="entry name" value="2-DEHYDROPANTOATE 2-REDUCTASE"/>
    <property type="match status" value="1"/>
</dbReference>
<dbReference type="EMBL" id="PYEP01000001">
    <property type="protein sequence ID" value="PSN09284.1"/>
    <property type="molecule type" value="Genomic_DNA"/>
</dbReference>
<evidence type="ECO:0000256" key="4">
    <source>
        <dbReference type="ARBA" id="ARBA00013014"/>
    </source>
</evidence>
<evidence type="ECO:0000313" key="15">
    <source>
        <dbReference type="EMBL" id="PSN09284.1"/>
    </source>
</evidence>
<dbReference type="InterPro" id="IPR003710">
    <property type="entry name" value="ApbA"/>
</dbReference>
<comment type="pathway">
    <text evidence="2 12">Cofactor biosynthesis; (R)-pantothenate biosynthesis; (R)-pantoate from 3-methyl-2-oxobutanoate: step 2/2.</text>
</comment>
<evidence type="ECO:0000259" key="13">
    <source>
        <dbReference type="Pfam" id="PF02558"/>
    </source>
</evidence>
<keyword evidence="16" id="KW-1185">Reference proteome</keyword>
<comment type="caution">
    <text evidence="15">The sequence shown here is derived from an EMBL/GenBank/DDBJ whole genome shotgun (WGS) entry which is preliminary data.</text>
</comment>
<dbReference type="SUPFAM" id="SSF51735">
    <property type="entry name" value="NAD(P)-binding Rossmann-fold domains"/>
    <property type="match status" value="1"/>
</dbReference>
<dbReference type="InterPro" id="IPR036291">
    <property type="entry name" value="NAD(P)-bd_dom_sf"/>
</dbReference>
<dbReference type="Proteomes" id="UP000240212">
    <property type="component" value="Unassembled WGS sequence"/>
</dbReference>
<dbReference type="FunFam" id="1.10.1040.10:FF:000014">
    <property type="entry name" value="2-dehydropantoate 2-reductase"/>
    <property type="match status" value="1"/>
</dbReference>
<dbReference type="Pfam" id="PF08546">
    <property type="entry name" value="ApbA_C"/>
    <property type="match status" value="1"/>
</dbReference>
<keyword evidence="8 12" id="KW-0521">NADP</keyword>
<dbReference type="GO" id="GO:0050661">
    <property type="term" value="F:NADP binding"/>
    <property type="evidence" value="ECO:0007669"/>
    <property type="project" value="TreeGrafter"/>
</dbReference>
<evidence type="ECO:0000256" key="8">
    <source>
        <dbReference type="ARBA" id="ARBA00022857"/>
    </source>
</evidence>
<evidence type="ECO:0000256" key="10">
    <source>
        <dbReference type="ARBA" id="ARBA00032024"/>
    </source>
</evidence>
<feature type="domain" description="Ketopantoate reductase N-terminal" evidence="13">
    <location>
        <begin position="3"/>
        <end position="142"/>
    </location>
</feature>
<dbReference type="GO" id="GO:0008677">
    <property type="term" value="F:2-dehydropantoate 2-reductase activity"/>
    <property type="evidence" value="ECO:0007669"/>
    <property type="project" value="UniProtKB-EC"/>
</dbReference>
<proteinExistence type="inferred from homology"/>
<dbReference type="PANTHER" id="PTHR43765">
    <property type="entry name" value="2-DEHYDROPANTOATE 2-REDUCTASE-RELATED"/>
    <property type="match status" value="1"/>
</dbReference>
<comment type="function">
    <text evidence="12">Catalyzes the NADPH-dependent reduction of ketopantoate into pantoic acid.</text>
</comment>
<dbReference type="GO" id="GO:0015940">
    <property type="term" value="P:pantothenate biosynthetic process"/>
    <property type="evidence" value="ECO:0007669"/>
    <property type="project" value="UniProtKB-UniPathway"/>
</dbReference>
<evidence type="ECO:0000256" key="12">
    <source>
        <dbReference type="RuleBase" id="RU362068"/>
    </source>
</evidence>
<feature type="domain" description="Ketopantoate reductase C-terminal" evidence="14">
    <location>
        <begin position="168"/>
        <end position="289"/>
    </location>
</feature>
<evidence type="ECO:0000256" key="3">
    <source>
        <dbReference type="ARBA" id="ARBA00007870"/>
    </source>
</evidence>
<dbReference type="GO" id="GO:0005737">
    <property type="term" value="C:cytoplasm"/>
    <property type="evidence" value="ECO:0007669"/>
    <property type="project" value="UniProtKB-SubCell"/>
</dbReference>
<gene>
    <name evidence="15" type="ORF">C7G83_00565</name>
</gene>
<comment type="similarity">
    <text evidence="3 12">Belongs to the ketopantoate reductase family.</text>
</comment>
<dbReference type="InterPro" id="IPR050838">
    <property type="entry name" value="Ketopantoate_reductase"/>
</dbReference>
<dbReference type="SUPFAM" id="SSF48179">
    <property type="entry name" value="6-phosphogluconate dehydrogenase C-terminal domain-like"/>
    <property type="match status" value="1"/>
</dbReference>
<name>A0A2P8VNZ7_9ENTR</name>
<organism evidence="15 16">
    <name type="scientific">Siccibacter turicensis</name>
    <dbReference type="NCBI Taxonomy" id="357233"/>
    <lineage>
        <taxon>Bacteria</taxon>
        <taxon>Pseudomonadati</taxon>
        <taxon>Pseudomonadota</taxon>
        <taxon>Gammaproteobacteria</taxon>
        <taxon>Enterobacterales</taxon>
        <taxon>Enterobacteriaceae</taxon>
        <taxon>Siccibacter</taxon>
    </lineage>
</organism>
<dbReference type="NCBIfam" id="TIGR00745">
    <property type="entry name" value="apbA_panE"/>
    <property type="match status" value="1"/>
</dbReference>
<dbReference type="RefSeq" id="WP_106875857.1">
    <property type="nucleotide sequence ID" value="NZ_JAXCWX010000002.1"/>
</dbReference>
<protein>
    <recommendedName>
        <fullName evidence="5 12">2-dehydropantoate 2-reductase</fullName>
        <ecNumber evidence="4 12">1.1.1.169</ecNumber>
    </recommendedName>
    <alternativeName>
        <fullName evidence="10 12">Ketopantoate reductase</fullName>
    </alternativeName>
</protein>
<dbReference type="AlphaFoldDB" id="A0A2P8VNZ7"/>
<evidence type="ECO:0000256" key="5">
    <source>
        <dbReference type="ARBA" id="ARBA00019465"/>
    </source>
</evidence>
<evidence type="ECO:0000256" key="1">
    <source>
        <dbReference type="ARBA" id="ARBA00004496"/>
    </source>
</evidence>
<comment type="catalytic activity">
    <reaction evidence="11 12">
        <text>(R)-pantoate + NADP(+) = 2-dehydropantoate + NADPH + H(+)</text>
        <dbReference type="Rhea" id="RHEA:16233"/>
        <dbReference type="ChEBI" id="CHEBI:11561"/>
        <dbReference type="ChEBI" id="CHEBI:15378"/>
        <dbReference type="ChEBI" id="CHEBI:15980"/>
        <dbReference type="ChEBI" id="CHEBI:57783"/>
        <dbReference type="ChEBI" id="CHEBI:58349"/>
        <dbReference type="EC" id="1.1.1.169"/>
    </reaction>
</comment>
<evidence type="ECO:0000256" key="11">
    <source>
        <dbReference type="ARBA" id="ARBA00048793"/>
    </source>
</evidence>
<evidence type="ECO:0000313" key="16">
    <source>
        <dbReference type="Proteomes" id="UP000240212"/>
    </source>
</evidence>
<accession>A0A2P8VNZ7</accession>
<sequence length="304" mass="33680">MKITVLGCGALGQIWLTALLRQGHEVQGWLRVPQSSCRLQVQETDGEITDVTVPANDPEHLRQSDLLLVTLKAWQVSEAVKGLARHLPAHSPILLMHNGMGTVDELRGLAQPLLLGVTTHAARREGNRVIHVAAGVTHIGPVTESARDYNALADTLQCALPDVAWHDDIRAAAWKKLAANCVINPLTALYNCPNGALRDYPEEVARLCDEVARVMAREDHHTTPADLLDGVWQIIDSTAENISSMLQDVRALRHTEIDYITGYLLRRARAHGIPMPENSRLYEQIKHKENEYERLGPGLPGSWE</sequence>
<dbReference type="InterPro" id="IPR013332">
    <property type="entry name" value="KPR_N"/>
</dbReference>
<keyword evidence="9 12" id="KW-0560">Oxidoreductase</keyword>
<evidence type="ECO:0000259" key="14">
    <source>
        <dbReference type="Pfam" id="PF08546"/>
    </source>
</evidence>
<evidence type="ECO:0000256" key="2">
    <source>
        <dbReference type="ARBA" id="ARBA00004994"/>
    </source>
</evidence>
<dbReference type="InterPro" id="IPR013328">
    <property type="entry name" value="6PGD_dom2"/>
</dbReference>
<comment type="subcellular location">
    <subcellularLocation>
        <location evidence="1">Cytoplasm</location>
    </subcellularLocation>
</comment>
<dbReference type="Pfam" id="PF02558">
    <property type="entry name" value="ApbA"/>
    <property type="match status" value="1"/>
</dbReference>
<keyword evidence="6" id="KW-0963">Cytoplasm</keyword>
<dbReference type="NCBIfam" id="NF005087">
    <property type="entry name" value="PRK06522.1-1"/>
    <property type="match status" value="1"/>
</dbReference>
<dbReference type="Gene3D" id="1.10.1040.10">
    <property type="entry name" value="N-(1-d-carboxylethyl)-l-norvaline Dehydrogenase, domain 2"/>
    <property type="match status" value="1"/>
</dbReference>